<feature type="domain" description="KIB1-4 beta-propeller" evidence="1">
    <location>
        <begin position="142"/>
        <end position="330"/>
    </location>
</feature>
<dbReference type="Proteomes" id="UP000030689">
    <property type="component" value="Unassembled WGS sequence"/>
</dbReference>
<evidence type="ECO:0000259" key="1">
    <source>
        <dbReference type="Pfam" id="PF03478"/>
    </source>
</evidence>
<dbReference type="AlphaFoldDB" id="V4LKN5"/>
<dbReference type="KEGG" id="eus:EUTSA_v10023062mg"/>
<protein>
    <recommendedName>
        <fullName evidence="1">KIB1-4 beta-propeller domain-containing protein</fullName>
    </recommendedName>
</protein>
<dbReference type="STRING" id="72664.V4LKN5"/>
<proteinExistence type="predicted"/>
<evidence type="ECO:0000313" key="2">
    <source>
        <dbReference type="EMBL" id="ESQ51085.1"/>
    </source>
</evidence>
<dbReference type="InterPro" id="IPR005174">
    <property type="entry name" value="KIB1-4_b-propeller"/>
</dbReference>
<accession>V4LKN5</accession>
<dbReference type="EMBL" id="KI517392">
    <property type="protein sequence ID" value="ESQ51085.1"/>
    <property type="molecule type" value="Genomic_DNA"/>
</dbReference>
<keyword evidence="3" id="KW-1185">Reference proteome</keyword>
<evidence type="ECO:0000313" key="3">
    <source>
        <dbReference type="Proteomes" id="UP000030689"/>
    </source>
</evidence>
<dbReference type="PANTHER" id="PTHR47123:SF8">
    <property type="entry name" value="DUF295 DOMAIN-CONTAINING PROTEIN"/>
    <property type="match status" value="1"/>
</dbReference>
<reference evidence="2 3" key="1">
    <citation type="journal article" date="2013" name="Front. Plant Sci.">
        <title>The Reference Genome of the Halophytic Plant Eutrema salsugineum.</title>
        <authorList>
            <person name="Yang R."/>
            <person name="Jarvis D.E."/>
            <person name="Chen H."/>
            <person name="Beilstein M.A."/>
            <person name="Grimwood J."/>
            <person name="Jenkins J."/>
            <person name="Shu S."/>
            <person name="Prochnik S."/>
            <person name="Xin M."/>
            <person name="Ma C."/>
            <person name="Schmutz J."/>
            <person name="Wing R.A."/>
            <person name="Mitchell-Olds T."/>
            <person name="Schumaker K.S."/>
            <person name="Wang X."/>
        </authorList>
    </citation>
    <scope>NUCLEOTIDE SEQUENCE [LARGE SCALE GENOMIC DNA]</scope>
</reference>
<gene>
    <name evidence="2" type="ORF">EUTSA_v10023062mg</name>
</gene>
<name>V4LKN5_EUTSA</name>
<dbReference type="Pfam" id="PF03478">
    <property type="entry name" value="Beta-prop_KIB1-4"/>
    <property type="match status" value="1"/>
</dbReference>
<organism evidence="2 3">
    <name type="scientific">Eutrema salsugineum</name>
    <name type="common">Saltwater cress</name>
    <name type="synonym">Sisymbrium salsugineum</name>
    <dbReference type="NCBI Taxonomy" id="72664"/>
    <lineage>
        <taxon>Eukaryota</taxon>
        <taxon>Viridiplantae</taxon>
        <taxon>Streptophyta</taxon>
        <taxon>Embryophyta</taxon>
        <taxon>Tracheophyta</taxon>
        <taxon>Spermatophyta</taxon>
        <taxon>Magnoliopsida</taxon>
        <taxon>eudicotyledons</taxon>
        <taxon>Gunneridae</taxon>
        <taxon>Pentapetalae</taxon>
        <taxon>rosids</taxon>
        <taxon>malvids</taxon>
        <taxon>Brassicales</taxon>
        <taxon>Brassicaceae</taxon>
        <taxon>Eutremeae</taxon>
        <taxon>Eutrema</taxon>
    </lineage>
</organism>
<sequence length="381" mass="43762">MADWSLLPKDLLERINGHSETCFATVHFRSVCSSWPSAVPLPGSRPGLAVNTLLPIFNDNPQFKRDKHCILKKIPISLMRFQTPFDDDYLLAGVREGKSVVLATLFHFHFGYVMILITIFDIDIVICSIIETVQSYIAHNDMFPQRVAFLPLDIKDDGDFAVLAGVLGELMMYRSCDKRWMRLKGLFRIRSYRDMVSFKGKFYVVDMSGRGHVFVIEPSLEVNDIYSSNNLTSVSRRDWLSQETSSCWCSNLSQECMVVNICIRGWFRLFRFQEVDEKRWVWVIDLEDRALFLGFDWNLCYSAKKLPGMKGNCVYFNELNLADQTILVFDLGTRKTSKASEWTGDIGVFSNNYQSLMECRILTEPIPSINVFDVDSDVGSE</sequence>
<dbReference type="Gramene" id="ESQ51085">
    <property type="protein sequence ID" value="ESQ51085"/>
    <property type="gene ID" value="EUTSA_v10023062mg"/>
</dbReference>
<dbReference type="PANTHER" id="PTHR47123">
    <property type="entry name" value="F-BOX PROTEIN SKIP23"/>
    <property type="match status" value="1"/>
</dbReference>
<dbReference type="InterPro" id="IPR051304">
    <property type="entry name" value="SCF_F-box_domain"/>
</dbReference>
<dbReference type="OMA" id="LMECRIL"/>